<evidence type="ECO:0000256" key="2">
    <source>
        <dbReference type="ARBA" id="ARBA00022723"/>
    </source>
</evidence>
<keyword evidence="1" id="KW-0343">GTPase activation</keyword>
<evidence type="ECO:0000256" key="1">
    <source>
        <dbReference type="ARBA" id="ARBA00022468"/>
    </source>
</evidence>
<dbReference type="GO" id="GO:0008270">
    <property type="term" value="F:zinc ion binding"/>
    <property type="evidence" value="ECO:0007669"/>
    <property type="project" value="UniProtKB-KW"/>
</dbReference>
<feature type="compositionally biased region" description="Basic and acidic residues" evidence="5">
    <location>
        <begin position="188"/>
        <end position="202"/>
    </location>
</feature>
<sequence>MKKLNASNKYSSMFLEQNDSYICICAAQLASTTAQKTKELGATVSENVIKPTAEKVKEGQLLNEVGTSMSGLASKLSAAGTKGWKDLQSLWSEPKTTLTSADTSPGEKSSLLSRSSYGSGEDSSKSHLLAEDDESWGEWGQDSDWSSKKSNKQNSDWSAGNEDDLEAWLNDDKSTMSSSTGKVKSKKKAEEKKHDDDWDTWRSTETVKSSVKCSSSATSKSKKKSQKSTEDWDNADWNTGFSESSSKQKQPLVGNLLDLDDGNGLVSSGAGDGWDNEVWAEDKDEDDEWQTLDLADGNKTR</sequence>
<dbReference type="EMBL" id="JASAOG010000002">
    <property type="protein sequence ID" value="KAK0069619.1"/>
    <property type="molecule type" value="Genomic_DNA"/>
</dbReference>
<reference evidence="6" key="2">
    <citation type="submission" date="2023-04" db="EMBL/GenBank/DDBJ databases">
        <authorList>
            <person name="Bu L."/>
            <person name="Lu L."/>
            <person name="Laidemitt M.R."/>
            <person name="Zhang S.M."/>
            <person name="Mutuku M."/>
            <person name="Mkoji G."/>
            <person name="Steinauer M."/>
            <person name="Loker E.S."/>
        </authorList>
    </citation>
    <scope>NUCLEOTIDE SEQUENCE</scope>
    <source>
        <strain evidence="6">KasaAsao</strain>
        <tissue evidence="6">Whole Snail</tissue>
    </source>
</reference>
<evidence type="ECO:0000256" key="5">
    <source>
        <dbReference type="SAM" id="MobiDB-lite"/>
    </source>
</evidence>
<dbReference type="GO" id="GO:0000139">
    <property type="term" value="C:Golgi membrane"/>
    <property type="evidence" value="ECO:0007669"/>
    <property type="project" value="TreeGrafter"/>
</dbReference>
<comment type="caution">
    <text evidence="6">The sequence shown here is derived from an EMBL/GenBank/DDBJ whole genome shotgun (WGS) entry which is preliminary data.</text>
</comment>
<accession>A0AAD8FP06</accession>
<feature type="compositionally biased region" description="Low complexity" evidence="5">
    <location>
        <begin position="252"/>
        <end position="269"/>
    </location>
</feature>
<name>A0AAD8FP06_BIOPF</name>
<reference evidence="6" key="1">
    <citation type="journal article" date="2023" name="PLoS Negl. Trop. Dis.">
        <title>A genome sequence for Biomphalaria pfeifferi, the major vector snail for the human-infecting parasite Schistosoma mansoni.</title>
        <authorList>
            <person name="Bu L."/>
            <person name="Lu L."/>
            <person name="Laidemitt M.R."/>
            <person name="Zhang S.M."/>
            <person name="Mutuku M."/>
            <person name="Mkoji G."/>
            <person name="Steinauer M."/>
            <person name="Loker E.S."/>
        </authorList>
    </citation>
    <scope>NUCLEOTIDE SEQUENCE</scope>
    <source>
        <strain evidence="6">KasaAsao</strain>
    </source>
</reference>
<feature type="compositionally biased region" description="Acidic residues" evidence="5">
    <location>
        <begin position="274"/>
        <end position="290"/>
    </location>
</feature>
<keyword evidence="3" id="KW-0863">Zinc-finger</keyword>
<gene>
    <name evidence="6" type="ORF">Bpfe_000796</name>
</gene>
<dbReference type="PANTHER" id="PTHR46395">
    <property type="entry name" value="ADP-RIBOSYLATION FACTOR GTPASE-ACTIVATING PROTEIN 1"/>
    <property type="match status" value="1"/>
</dbReference>
<evidence type="ECO:0000256" key="3">
    <source>
        <dbReference type="ARBA" id="ARBA00022771"/>
    </source>
</evidence>
<feature type="compositionally biased region" description="Polar residues" evidence="5">
    <location>
        <begin position="95"/>
        <end position="107"/>
    </location>
</feature>
<dbReference type="PANTHER" id="PTHR46395:SF1">
    <property type="entry name" value="ADP-RIBOSYLATION FACTOR GTPASE-ACTIVATING PROTEIN 1"/>
    <property type="match status" value="1"/>
</dbReference>
<feature type="region of interest" description="Disordered" evidence="5">
    <location>
        <begin position="95"/>
        <end position="301"/>
    </location>
</feature>
<keyword evidence="2" id="KW-0479">Metal-binding</keyword>
<feature type="compositionally biased region" description="Low complexity" evidence="5">
    <location>
        <begin position="109"/>
        <end position="121"/>
    </location>
</feature>
<dbReference type="GO" id="GO:0030100">
    <property type="term" value="P:regulation of endocytosis"/>
    <property type="evidence" value="ECO:0007669"/>
    <property type="project" value="TreeGrafter"/>
</dbReference>
<evidence type="ECO:0000256" key="4">
    <source>
        <dbReference type="ARBA" id="ARBA00022833"/>
    </source>
</evidence>
<proteinExistence type="predicted"/>
<organism evidence="6 7">
    <name type="scientific">Biomphalaria pfeifferi</name>
    <name type="common">Bloodfluke planorb</name>
    <name type="synonym">Freshwater snail</name>
    <dbReference type="NCBI Taxonomy" id="112525"/>
    <lineage>
        <taxon>Eukaryota</taxon>
        <taxon>Metazoa</taxon>
        <taxon>Spiralia</taxon>
        <taxon>Lophotrochozoa</taxon>
        <taxon>Mollusca</taxon>
        <taxon>Gastropoda</taxon>
        <taxon>Heterobranchia</taxon>
        <taxon>Euthyneura</taxon>
        <taxon>Panpulmonata</taxon>
        <taxon>Hygrophila</taxon>
        <taxon>Lymnaeoidea</taxon>
        <taxon>Planorbidae</taxon>
        <taxon>Biomphalaria</taxon>
    </lineage>
</organism>
<keyword evidence="7" id="KW-1185">Reference proteome</keyword>
<feature type="compositionally biased region" description="Low complexity" evidence="5">
    <location>
        <begin position="203"/>
        <end position="219"/>
    </location>
</feature>
<keyword evidence="4" id="KW-0862">Zinc</keyword>
<dbReference type="GO" id="GO:0005096">
    <property type="term" value="F:GTPase activator activity"/>
    <property type="evidence" value="ECO:0007669"/>
    <property type="project" value="UniProtKB-KW"/>
</dbReference>
<protein>
    <submittedName>
        <fullName evidence="6">ADP-ribosylation factor GTPase-activating protein 1</fullName>
    </submittedName>
</protein>
<evidence type="ECO:0000313" key="6">
    <source>
        <dbReference type="EMBL" id="KAK0069619.1"/>
    </source>
</evidence>
<dbReference type="GO" id="GO:0032012">
    <property type="term" value="P:regulation of ARF protein signal transduction"/>
    <property type="evidence" value="ECO:0007669"/>
    <property type="project" value="TreeGrafter"/>
</dbReference>
<dbReference type="AlphaFoldDB" id="A0AAD8FP06"/>
<evidence type="ECO:0000313" key="7">
    <source>
        <dbReference type="Proteomes" id="UP001233172"/>
    </source>
</evidence>
<dbReference type="Proteomes" id="UP001233172">
    <property type="component" value="Unassembled WGS sequence"/>
</dbReference>
<feature type="compositionally biased region" description="Polar residues" evidence="5">
    <location>
        <begin position="236"/>
        <end position="249"/>
    </location>
</feature>